<dbReference type="GO" id="GO:0006355">
    <property type="term" value="P:regulation of DNA-templated transcription"/>
    <property type="evidence" value="ECO:0007669"/>
    <property type="project" value="InterPro"/>
</dbReference>
<reference evidence="1 2" key="1">
    <citation type="journal article" date="2011" name="Science">
        <title>Drosophila microbiome modulates host developmental and metabolic homeostasis via insulin signaling.</title>
        <authorList>
            <person name="Shin S.C."/>
            <person name="Kim S.H."/>
            <person name="You H."/>
            <person name="Kim B."/>
            <person name="Kim A.C."/>
            <person name="Lee K.A."/>
            <person name="Yoon J.H."/>
            <person name="Ryu J.H."/>
            <person name="Lee W.J."/>
        </authorList>
    </citation>
    <scope>NUCLEOTIDE SEQUENCE [LARGE SCALE GENOMIC DNA]</scope>
    <source>
        <strain evidence="1 2">DM001</strain>
    </source>
</reference>
<dbReference type="Pfam" id="PF04221">
    <property type="entry name" value="RelB"/>
    <property type="match status" value="1"/>
</dbReference>
<sequence length="146" mass="16690">MPHGNARNDADRPRHSAVASFLPFPQPIRFLECRHQHRPSFASFVPTDVIHMCIHARRLCMSAVTFRVDETLKAAAVKKLSAQGISLSDALRDTLAYIAETGRSPVKRRLVTDEDAELIEIVRERLKNPAQKHRMTFAELKNRHRE</sequence>
<dbReference type="EMBL" id="AEUP01000008">
    <property type="protein sequence ID" value="EGE48693.1"/>
    <property type="molecule type" value="Genomic_DNA"/>
</dbReference>
<accession>F1YR91</accession>
<comment type="caution">
    <text evidence="1">The sequence shown here is derived from an EMBL/GenBank/DDBJ whole genome shotgun (WGS) entry which is preliminary data.</text>
</comment>
<dbReference type="InterPro" id="IPR013321">
    <property type="entry name" value="Arc_rbn_hlx_hlx"/>
</dbReference>
<organism evidence="1 2">
    <name type="scientific">Acetobacter pomorum DM001</name>
    <dbReference type="NCBI Taxonomy" id="945681"/>
    <lineage>
        <taxon>Bacteria</taxon>
        <taxon>Pseudomonadati</taxon>
        <taxon>Pseudomonadota</taxon>
        <taxon>Alphaproteobacteria</taxon>
        <taxon>Acetobacterales</taxon>
        <taxon>Acetobacteraceae</taxon>
        <taxon>Acetobacter</taxon>
    </lineage>
</organism>
<evidence type="ECO:0000313" key="1">
    <source>
        <dbReference type="EMBL" id="EGE48693.1"/>
    </source>
</evidence>
<evidence type="ECO:0000313" key="2">
    <source>
        <dbReference type="Proteomes" id="UP000018454"/>
    </source>
</evidence>
<protein>
    <submittedName>
        <fullName evidence="1">Antitoxin RelB</fullName>
    </submittedName>
</protein>
<dbReference type="NCBIfam" id="NF008412">
    <property type="entry name" value="PRK11235.1"/>
    <property type="match status" value="1"/>
</dbReference>
<dbReference type="InterPro" id="IPR007337">
    <property type="entry name" value="RelB/DinJ"/>
</dbReference>
<proteinExistence type="predicted"/>
<gene>
    <name evidence="1" type="primary">relB</name>
    <name evidence="1" type="ORF">APO_0418</name>
</gene>
<name>F1YR91_9PROT</name>
<dbReference type="Gene3D" id="1.10.1220.10">
    <property type="entry name" value="Met repressor-like"/>
    <property type="match status" value="1"/>
</dbReference>
<dbReference type="AlphaFoldDB" id="F1YR91"/>
<dbReference type="Proteomes" id="UP000018454">
    <property type="component" value="Unassembled WGS sequence"/>
</dbReference>